<protein>
    <submittedName>
        <fullName evidence="1">Uncharacterized protein</fullName>
    </submittedName>
</protein>
<dbReference type="EMBL" id="BMZC01000005">
    <property type="protein sequence ID" value="GGZ63399.1"/>
    <property type="molecule type" value="Genomic_DNA"/>
</dbReference>
<reference evidence="1" key="2">
    <citation type="submission" date="2020-09" db="EMBL/GenBank/DDBJ databases">
        <authorList>
            <person name="Sun Q."/>
            <person name="Kim S."/>
        </authorList>
    </citation>
    <scope>NUCLEOTIDE SEQUENCE</scope>
    <source>
        <strain evidence="1">KCTC 32337</strain>
    </source>
</reference>
<comment type="caution">
    <text evidence="1">The sequence shown here is derived from an EMBL/GenBank/DDBJ whole genome shotgun (WGS) entry which is preliminary data.</text>
</comment>
<evidence type="ECO:0000313" key="1">
    <source>
        <dbReference type="EMBL" id="GGZ63399.1"/>
    </source>
</evidence>
<proteinExistence type="predicted"/>
<evidence type="ECO:0000313" key="2">
    <source>
        <dbReference type="Proteomes" id="UP000622604"/>
    </source>
</evidence>
<dbReference type="AlphaFoldDB" id="A0A8H9M0Z8"/>
<gene>
    <name evidence="1" type="ORF">GCM10011274_21910</name>
</gene>
<name>A0A8H9M0Z8_9ALTE</name>
<dbReference type="Proteomes" id="UP000622604">
    <property type="component" value="Unassembled WGS sequence"/>
</dbReference>
<organism evidence="1 2">
    <name type="scientific">Paraglaciecola chathamensis</name>
    <dbReference type="NCBI Taxonomy" id="368405"/>
    <lineage>
        <taxon>Bacteria</taxon>
        <taxon>Pseudomonadati</taxon>
        <taxon>Pseudomonadota</taxon>
        <taxon>Gammaproteobacteria</taxon>
        <taxon>Alteromonadales</taxon>
        <taxon>Alteromonadaceae</taxon>
        <taxon>Paraglaciecola</taxon>
    </lineage>
</organism>
<reference evidence="1" key="1">
    <citation type="journal article" date="2014" name="Int. J. Syst. Evol. Microbiol.">
        <title>Complete genome sequence of Corynebacterium casei LMG S-19264T (=DSM 44701T), isolated from a smear-ripened cheese.</title>
        <authorList>
            <consortium name="US DOE Joint Genome Institute (JGI-PGF)"/>
            <person name="Walter F."/>
            <person name="Albersmeier A."/>
            <person name="Kalinowski J."/>
            <person name="Ruckert C."/>
        </authorList>
    </citation>
    <scope>NUCLEOTIDE SEQUENCE</scope>
    <source>
        <strain evidence="1">KCTC 32337</strain>
    </source>
</reference>
<accession>A0A8H9M0Z8</accession>
<sequence length="78" mass="8642">MIMTQVVMTDRLILTSEHHNMPQSERYTVSTLHKLYVAGRLAVQCQKALSKHKGLCVGVFAPLLVGVSSRLSALSSRF</sequence>